<dbReference type="GeneID" id="30211741"/>
<accession>A0AAJ8MBU7</accession>
<dbReference type="EMBL" id="CP144547">
    <property type="protein sequence ID" value="WVW86248.1"/>
    <property type="molecule type" value="Genomic_DNA"/>
</dbReference>
<dbReference type="PANTHER" id="PTHR14209">
    <property type="entry name" value="ISOAMYL ACETATE-HYDROLYZING ESTERASE 1"/>
    <property type="match status" value="1"/>
</dbReference>
<feature type="domain" description="SGNH hydrolase-type esterase" evidence="1">
    <location>
        <begin position="11"/>
        <end position="209"/>
    </location>
</feature>
<dbReference type="SUPFAM" id="SSF52266">
    <property type="entry name" value="SGNH hydrolase"/>
    <property type="match status" value="1"/>
</dbReference>
<dbReference type="PANTHER" id="PTHR14209:SF19">
    <property type="entry name" value="ISOAMYL ACETATE-HYDROLYZING ESTERASE 1 HOMOLOG"/>
    <property type="match status" value="1"/>
</dbReference>
<keyword evidence="3" id="KW-1185">Reference proteome</keyword>
<proteinExistence type="predicted"/>
<dbReference type="InterPro" id="IPR045136">
    <property type="entry name" value="Iah1-like"/>
</dbReference>
<name>A0AAJ8MBU7_9TREE</name>
<dbReference type="Proteomes" id="UP000092730">
    <property type="component" value="Chromosome 7"/>
</dbReference>
<evidence type="ECO:0000313" key="3">
    <source>
        <dbReference type="Proteomes" id="UP000092730"/>
    </source>
</evidence>
<dbReference type="AlphaFoldDB" id="A0AAJ8MBU7"/>
<dbReference type="Pfam" id="PF13472">
    <property type="entry name" value="Lipase_GDSL_2"/>
    <property type="match status" value="1"/>
</dbReference>
<reference evidence="2" key="1">
    <citation type="submission" date="2013-07" db="EMBL/GenBank/DDBJ databases">
        <authorList>
            <consortium name="The Broad Institute Genome Sequencing Platform"/>
            <person name="Cuomo C."/>
            <person name="Litvintseva A."/>
            <person name="Chen Y."/>
            <person name="Heitman J."/>
            <person name="Sun S."/>
            <person name="Springer D."/>
            <person name="Dromer F."/>
            <person name="Young S.K."/>
            <person name="Zeng Q."/>
            <person name="Gargeya S."/>
            <person name="Fitzgerald M."/>
            <person name="Abouelleil A."/>
            <person name="Alvarado L."/>
            <person name="Berlin A.M."/>
            <person name="Chapman S.B."/>
            <person name="Dewar J."/>
            <person name="Goldberg J."/>
            <person name="Griggs A."/>
            <person name="Gujja S."/>
            <person name="Hansen M."/>
            <person name="Howarth C."/>
            <person name="Imamovic A."/>
            <person name="Larimer J."/>
            <person name="McCowan C."/>
            <person name="Murphy C."/>
            <person name="Pearson M."/>
            <person name="Priest M."/>
            <person name="Roberts A."/>
            <person name="Saif S."/>
            <person name="Shea T."/>
            <person name="Sykes S."/>
            <person name="Wortman J."/>
            <person name="Nusbaum C."/>
            <person name="Birren B."/>
        </authorList>
    </citation>
    <scope>NUCLEOTIDE SEQUENCE</scope>
    <source>
        <strain evidence="2">CBS 10118</strain>
    </source>
</reference>
<dbReference type="InterPro" id="IPR013830">
    <property type="entry name" value="SGNH_hydro"/>
</dbReference>
<dbReference type="KEGG" id="kbi:30211741"/>
<evidence type="ECO:0000259" key="1">
    <source>
        <dbReference type="Pfam" id="PF13472"/>
    </source>
</evidence>
<dbReference type="RefSeq" id="XP_019044062.2">
    <property type="nucleotide sequence ID" value="XM_019193939.2"/>
</dbReference>
<protein>
    <recommendedName>
        <fullName evidence="1">SGNH hydrolase-type esterase domain-containing protein</fullName>
    </recommendedName>
</protein>
<dbReference type="InterPro" id="IPR036514">
    <property type="entry name" value="SGNH_hydro_sf"/>
</dbReference>
<sequence>MAKAFQDCVILFGDSLTERQDVPQALFERMCRAYDRKLDILNRGFGGYTTTSALPLFDKIFAKKGEDGARVRLVTLWFGTNDSVNFPSSRATHPLHFKKNYQYILDNLTSPDSPYAIADTPVHILLITPPPPYHPQVPLPAKWVRSTERTLEFVDIVRDLGREWKAKENGRWSVEVLDLWEAMERKAGGLGDGLAPFFHDGCHMTAEGYGVLWEEYTKIVGGPWKGHGLDWEDESDLPMRVPSCREIDNNRVESVVEMMAYPKYR</sequence>
<organism evidence="2 3">
    <name type="scientific">Kwoniella bestiolae CBS 10118</name>
    <dbReference type="NCBI Taxonomy" id="1296100"/>
    <lineage>
        <taxon>Eukaryota</taxon>
        <taxon>Fungi</taxon>
        <taxon>Dikarya</taxon>
        <taxon>Basidiomycota</taxon>
        <taxon>Agaricomycotina</taxon>
        <taxon>Tremellomycetes</taxon>
        <taxon>Tremellales</taxon>
        <taxon>Cryptococcaceae</taxon>
        <taxon>Kwoniella</taxon>
    </lineage>
</organism>
<gene>
    <name evidence="2" type="ORF">I302_108290</name>
</gene>
<dbReference type="Gene3D" id="3.40.50.1110">
    <property type="entry name" value="SGNH hydrolase"/>
    <property type="match status" value="1"/>
</dbReference>
<evidence type="ECO:0000313" key="2">
    <source>
        <dbReference type="EMBL" id="WVW86248.1"/>
    </source>
</evidence>
<reference evidence="2" key="2">
    <citation type="submission" date="2024-02" db="EMBL/GenBank/DDBJ databases">
        <title>Comparative genomics of Cryptococcus and Kwoniella reveals pathogenesis evolution and contrasting modes of karyotype evolution via chromosome fusion or intercentromeric recombination.</title>
        <authorList>
            <person name="Coelho M.A."/>
            <person name="David-Palma M."/>
            <person name="Shea T."/>
            <person name="Bowers K."/>
            <person name="McGinley-Smith S."/>
            <person name="Mohammad A.W."/>
            <person name="Gnirke A."/>
            <person name="Yurkov A.M."/>
            <person name="Nowrousian M."/>
            <person name="Sun S."/>
            <person name="Cuomo C.A."/>
            <person name="Heitman J."/>
        </authorList>
    </citation>
    <scope>NUCLEOTIDE SEQUENCE</scope>
    <source>
        <strain evidence="2">CBS 10118</strain>
    </source>
</reference>